<keyword evidence="2" id="KW-0812">Transmembrane</keyword>
<dbReference type="GO" id="GO:0005509">
    <property type="term" value="F:calcium ion binding"/>
    <property type="evidence" value="ECO:0007669"/>
    <property type="project" value="InterPro"/>
</dbReference>
<feature type="region of interest" description="Disordered" evidence="1">
    <location>
        <begin position="64"/>
        <end position="104"/>
    </location>
</feature>
<dbReference type="InterPro" id="IPR002126">
    <property type="entry name" value="Cadherin-like_dom"/>
</dbReference>
<feature type="compositionally biased region" description="Polar residues" evidence="1">
    <location>
        <begin position="1"/>
        <end position="10"/>
    </location>
</feature>
<accession>A0A931DYE6</accession>
<protein>
    <recommendedName>
        <fullName evidence="3">Cadherin domain-containing protein</fullName>
    </recommendedName>
</protein>
<organism evidence="4 5">
    <name type="scientific">Corynebacterium aquatimens</name>
    <dbReference type="NCBI Taxonomy" id="1190508"/>
    <lineage>
        <taxon>Bacteria</taxon>
        <taxon>Bacillati</taxon>
        <taxon>Actinomycetota</taxon>
        <taxon>Actinomycetes</taxon>
        <taxon>Mycobacteriales</taxon>
        <taxon>Corynebacteriaceae</taxon>
        <taxon>Corynebacterium</taxon>
    </lineage>
</organism>
<reference evidence="4" key="1">
    <citation type="submission" date="2020-11" db="EMBL/GenBank/DDBJ databases">
        <title>Sequencing the genomes of 1000 actinobacteria strains.</title>
        <authorList>
            <person name="Klenk H.-P."/>
        </authorList>
    </citation>
    <scope>NUCLEOTIDE SEQUENCE</scope>
    <source>
        <strain evidence="4">DSM 45632</strain>
    </source>
</reference>
<proteinExistence type="predicted"/>
<sequence>MSERMSSSADAGSARTTERAAKQVANDPRRRPVHRRRGVTLAAAAVAAALSATVVPPAAHTSLVPQAQAQPAPNALPGGIDPKCEDRPNTSTVNGKPVTGNSNTYPFGTTSAVSTTAQARDAIDVDYVTSAADLAQAKSTVSGKVTLAGTGTMAPGTGEGLDGIKVYLQWQSANGAVSPVYSATTHSLKGDGKGVYAFDLREGFVDARGTYHQFTAADNQSYRVWVEPQRNQVSENWLYPVRFGNGVVPRWSGAGGDNRTTGAVQNRGVNVQRVDVRLTEIPFAQDAPQAGHRYYMHARNYSFNQFNAAGGNANSISGRVWLESGKDAEGKQTPVYDIPTGDKPAARYTVHLATLTPEGARKIAAIQEREQSASARAKAVRDAIVEAQERNEYWVGYNYNTVTEADGRYRIVKIEQPGRSFQDIVKYSYMWVEGPGGTVLQTHSGWMLPEFRPAWEVHNWSPRPLPQLNTSGGPSITDVHFAVTSSPPQATLNMFVENFDTEYRLAKPGETARLRIDGTLPPQGARVQWRLMTGRPLPVDGSGWRLTTCADINNATFEVPEDAQDGDVWVAQLIIGDEVIARDSFMVHTGQAATYTPFYEGVAPRGEQAPLGENKPAPGKQPQGTKNAGIDVSGKVFSDFPWFKSVTTGETQGLPPSVDGYAVAPLPEDRKVIFEKERGFAYDDISMVAGGRVVLPTVPWGQDGETLKVPVVVTYEDATRDVMFAEFETIRPPRDITIENPQEEPVTAVDYPVTYVRRGSSRASQKPAVTRTYGTNAVSHQPVPEGTTFRLAETPANPANPTTPKATVDKNTGAVTLEAPRDVTPGTKETVKLIAAVPGQGDVTTEATFVIEDLLAADRHTPGYESERKAVPGATITLKQEGDTDLPASAEFAFFAADNELNGWLITVNERTGTIRATAPADTEPPKSVTPTIHLTFDDGSARTLTPTISVATGPSEADGHAPAFAPVVAKRGQKLTLPGPADRAQGARFELIDGWALAAAIDEDSGAITATIPTDAQPGSTYSVRSQVTYRDGSTETVTASIEVDSIARTSTASWPRITVPRETVVTQKPETAAPAGTTYGVKSTFNAPGWFVGLDKATGELSVTTSADVKAGAEIAVPVVLTFPDDSQKEVTIALRAAPNRADVVQLTYSGVSVRPGESAELNLDAPPGTVFSLVREVEDLAVKIDPSTGRLKVTAVATATAATRNVEVEARYPDGSNKTIEAPVTIEPPAPLPDDGLSSKPAPESQATTPPSTTPRDTDAGDTDSQNPLKPKDPSSDQGMSKGARVGIGVALTVLIGVLGAAAFAVTNPQIRDMLASFGIRL</sequence>
<feature type="compositionally biased region" description="Polar residues" evidence="1">
    <location>
        <begin position="89"/>
        <end position="104"/>
    </location>
</feature>
<evidence type="ECO:0000313" key="5">
    <source>
        <dbReference type="Proteomes" id="UP000658613"/>
    </source>
</evidence>
<evidence type="ECO:0000259" key="3">
    <source>
        <dbReference type="PROSITE" id="PS50268"/>
    </source>
</evidence>
<dbReference type="RefSeq" id="WP_196824805.1">
    <property type="nucleotide sequence ID" value="NZ_CP046980.1"/>
</dbReference>
<dbReference type="GO" id="GO:0016020">
    <property type="term" value="C:membrane"/>
    <property type="evidence" value="ECO:0007669"/>
    <property type="project" value="InterPro"/>
</dbReference>
<dbReference type="NCBIfam" id="NF038186">
    <property type="entry name" value="YPDG_rpt"/>
    <property type="match status" value="4"/>
</dbReference>
<name>A0A931DYE6_9CORY</name>
<feature type="region of interest" description="Disordered" evidence="1">
    <location>
        <begin position="759"/>
        <end position="783"/>
    </location>
</feature>
<dbReference type="PROSITE" id="PS50268">
    <property type="entry name" value="CADHERIN_2"/>
    <property type="match status" value="1"/>
</dbReference>
<keyword evidence="2" id="KW-1133">Transmembrane helix</keyword>
<feature type="region of interest" description="Disordered" evidence="1">
    <location>
        <begin position="1213"/>
        <end position="1284"/>
    </location>
</feature>
<evidence type="ECO:0000256" key="1">
    <source>
        <dbReference type="SAM" id="MobiDB-lite"/>
    </source>
</evidence>
<dbReference type="EMBL" id="JADOUE010000001">
    <property type="protein sequence ID" value="MBG6122405.1"/>
    <property type="molecule type" value="Genomic_DNA"/>
</dbReference>
<dbReference type="Proteomes" id="UP000658613">
    <property type="component" value="Unassembled WGS sequence"/>
</dbReference>
<feature type="region of interest" description="Disordered" evidence="1">
    <location>
        <begin position="604"/>
        <end position="628"/>
    </location>
</feature>
<keyword evidence="5" id="KW-1185">Reference proteome</keyword>
<feature type="domain" description="Cadherin" evidence="3">
    <location>
        <begin position="883"/>
        <end position="965"/>
    </location>
</feature>
<keyword evidence="2" id="KW-0472">Membrane</keyword>
<dbReference type="InterPro" id="IPR044055">
    <property type="entry name" value="RibLong"/>
</dbReference>
<comment type="caution">
    <text evidence="4">The sequence shown here is derived from an EMBL/GenBank/DDBJ whole genome shotgun (WGS) entry which is preliminary data.</text>
</comment>
<feature type="compositionally biased region" description="Low complexity" evidence="1">
    <location>
        <begin position="64"/>
        <end position="73"/>
    </location>
</feature>
<evidence type="ECO:0000256" key="2">
    <source>
        <dbReference type="SAM" id="Phobius"/>
    </source>
</evidence>
<gene>
    <name evidence="4" type="ORF">IW254_001374</name>
</gene>
<dbReference type="Pfam" id="PF18957">
    <property type="entry name" value="RibLong"/>
    <property type="match status" value="5"/>
</dbReference>
<feature type="transmembrane region" description="Helical" evidence="2">
    <location>
        <begin position="1289"/>
        <end position="1309"/>
    </location>
</feature>
<evidence type="ECO:0000313" key="4">
    <source>
        <dbReference type="EMBL" id="MBG6122405.1"/>
    </source>
</evidence>
<dbReference type="GO" id="GO:0007156">
    <property type="term" value="P:homophilic cell adhesion via plasma membrane adhesion molecules"/>
    <property type="evidence" value="ECO:0007669"/>
    <property type="project" value="InterPro"/>
</dbReference>
<feature type="region of interest" description="Disordered" evidence="1">
    <location>
        <begin position="1"/>
        <end position="36"/>
    </location>
</feature>